<dbReference type="Proteomes" id="UP000008281">
    <property type="component" value="Unassembled WGS sequence"/>
</dbReference>
<gene>
    <name evidence="1" type="ORF">CRE_22927</name>
</gene>
<proteinExistence type="predicted"/>
<evidence type="ECO:0000313" key="2">
    <source>
        <dbReference type="Proteomes" id="UP000008281"/>
    </source>
</evidence>
<reference evidence="1" key="1">
    <citation type="submission" date="2007-07" db="EMBL/GenBank/DDBJ databases">
        <title>PCAP assembly of the Caenorhabditis remanei genome.</title>
        <authorList>
            <consortium name="The Caenorhabditis remanei Sequencing Consortium"/>
            <person name="Wilson R.K."/>
        </authorList>
    </citation>
    <scope>NUCLEOTIDE SEQUENCE [LARGE SCALE GENOMIC DNA]</scope>
    <source>
        <strain evidence="1">PB4641</strain>
    </source>
</reference>
<accession>E3MW56</accession>
<sequence>MSLVFNQGAINRILFTLHFQKELPIVAHQKLMEMTGEEVMNLEQVTEFFKKIDNGEFRLEEEVKEKPQVTLVQVLNVPDFVEQYLDIDTRLCLRKTCTTIRKIVNEKRLHIGCLNREIFWN</sequence>
<dbReference type="AlphaFoldDB" id="E3MW56"/>
<organism evidence="2">
    <name type="scientific">Caenorhabditis remanei</name>
    <name type="common">Caenorhabditis vulgaris</name>
    <dbReference type="NCBI Taxonomy" id="31234"/>
    <lineage>
        <taxon>Eukaryota</taxon>
        <taxon>Metazoa</taxon>
        <taxon>Ecdysozoa</taxon>
        <taxon>Nematoda</taxon>
        <taxon>Chromadorea</taxon>
        <taxon>Rhabditida</taxon>
        <taxon>Rhabditina</taxon>
        <taxon>Rhabditomorpha</taxon>
        <taxon>Rhabditoidea</taxon>
        <taxon>Rhabditidae</taxon>
        <taxon>Peloderinae</taxon>
        <taxon>Caenorhabditis</taxon>
    </lineage>
</organism>
<dbReference type="EMBL" id="DS268485">
    <property type="protein sequence ID" value="EFP10414.1"/>
    <property type="molecule type" value="Genomic_DNA"/>
</dbReference>
<evidence type="ECO:0008006" key="3">
    <source>
        <dbReference type="Google" id="ProtNLM"/>
    </source>
</evidence>
<protein>
    <recommendedName>
        <fullName evidence="3">DUF38 domain-containing protein</fullName>
    </recommendedName>
</protein>
<dbReference type="InParanoid" id="E3MW56"/>
<name>E3MW56_CAERE</name>
<keyword evidence="2" id="KW-1185">Reference proteome</keyword>
<dbReference type="OrthoDB" id="5909092at2759"/>
<evidence type="ECO:0000313" key="1">
    <source>
        <dbReference type="EMBL" id="EFP10414.1"/>
    </source>
</evidence>
<dbReference type="HOGENOM" id="CLU_2040254_0_0_1"/>